<evidence type="ECO:0000313" key="2">
    <source>
        <dbReference type="Proteomes" id="UP001054837"/>
    </source>
</evidence>
<proteinExistence type="predicted"/>
<name>A0AAV4P8P0_9ARAC</name>
<protein>
    <submittedName>
        <fullName evidence="1">Uncharacterized protein</fullName>
    </submittedName>
</protein>
<gene>
    <name evidence="1" type="ORF">CDAR_621711</name>
</gene>
<dbReference type="Proteomes" id="UP001054837">
    <property type="component" value="Unassembled WGS sequence"/>
</dbReference>
<sequence length="163" mass="18404">MHQSSISRPSDWSEINGWGHCREEEEEKGRLIKMWGNSYVCCHGDLLKPCDICFETRRLTNGKRGPGPGNSRLGHSQAISARLLTEEQGIVMSRMRSVDWAVRLAEVTDFSVPLKKPKEECGWVVFEKVGALKKGGRGNGREVLVNFNWGFWSEDFAFMKGGN</sequence>
<comment type="caution">
    <text evidence="1">The sequence shown here is derived from an EMBL/GenBank/DDBJ whole genome shotgun (WGS) entry which is preliminary data.</text>
</comment>
<accession>A0AAV4P8P0</accession>
<keyword evidence="2" id="KW-1185">Reference proteome</keyword>
<evidence type="ECO:0000313" key="1">
    <source>
        <dbReference type="EMBL" id="GIX92294.1"/>
    </source>
</evidence>
<reference evidence="1 2" key="1">
    <citation type="submission" date="2021-06" db="EMBL/GenBank/DDBJ databases">
        <title>Caerostris darwini draft genome.</title>
        <authorList>
            <person name="Kono N."/>
            <person name="Arakawa K."/>
        </authorList>
    </citation>
    <scope>NUCLEOTIDE SEQUENCE [LARGE SCALE GENOMIC DNA]</scope>
</reference>
<dbReference type="AlphaFoldDB" id="A0AAV4P8P0"/>
<dbReference type="EMBL" id="BPLQ01002387">
    <property type="protein sequence ID" value="GIX92294.1"/>
    <property type="molecule type" value="Genomic_DNA"/>
</dbReference>
<organism evidence="1 2">
    <name type="scientific">Caerostris darwini</name>
    <dbReference type="NCBI Taxonomy" id="1538125"/>
    <lineage>
        <taxon>Eukaryota</taxon>
        <taxon>Metazoa</taxon>
        <taxon>Ecdysozoa</taxon>
        <taxon>Arthropoda</taxon>
        <taxon>Chelicerata</taxon>
        <taxon>Arachnida</taxon>
        <taxon>Araneae</taxon>
        <taxon>Araneomorphae</taxon>
        <taxon>Entelegynae</taxon>
        <taxon>Araneoidea</taxon>
        <taxon>Araneidae</taxon>
        <taxon>Caerostris</taxon>
    </lineage>
</organism>